<accession>A0A1H3R412</accession>
<evidence type="ECO:0000256" key="1">
    <source>
        <dbReference type="SAM" id="Phobius"/>
    </source>
</evidence>
<dbReference type="EMBL" id="FNPX01000007">
    <property type="protein sequence ID" value="SDZ20572.1"/>
    <property type="molecule type" value="Genomic_DNA"/>
</dbReference>
<gene>
    <name evidence="2" type="ORF">SAMN05444004_107152</name>
</gene>
<dbReference type="Proteomes" id="UP000198914">
    <property type="component" value="Unassembled WGS sequence"/>
</dbReference>
<keyword evidence="1" id="KW-1133">Transmembrane helix</keyword>
<dbReference type="AlphaFoldDB" id="A0A1H3R412"/>
<name>A0A1H3R412_9RHOB</name>
<keyword evidence="3" id="KW-1185">Reference proteome</keyword>
<dbReference type="RefSeq" id="WP_342024546.1">
    <property type="nucleotide sequence ID" value="NZ_FNPX01000007.1"/>
</dbReference>
<feature type="transmembrane region" description="Helical" evidence="1">
    <location>
        <begin position="26"/>
        <end position="46"/>
    </location>
</feature>
<sequence length="81" mass="8757">MWAIFASALLAALRQRIRLPLPVWRLVHTALAVMIVVGSVVHALLIDGTMETISKAALCVLVLAATVKVVADLRGRATRTR</sequence>
<proteinExistence type="predicted"/>
<organism evidence="2 3">
    <name type="scientific">Jannaschia faecimaris</name>
    <dbReference type="NCBI Taxonomy" id="1244108"/>
    <lineage>
        <taxon>Bacteria</taxon>
        <taxon>Pseudomonadati</taxon>
        <taxon>Pseudomonadota</taxon>
        <taxon>Alphaproteobacteria</taxon>
        <taxon>Rhodobacterales</taxon>
        <taxon>Roseobacteraceae</taxon>
        <taxon>Jannaschia</taxon>
    </lineage>
</organism>
<reference evidence="3" key="1">
    <citation type="submission" date="2016-10" db="EMBL/GenBank/DDBJ databases">
        <authorList>
            <person name="Varghese N."/>
            <person name="Submissions S."/>
        </authorList>
    </citation>
    <scope>NUCLEOTIDE SEQUENCE [LARGE SCALE GENOMIC DNA]</scope>
    <source>
        <strain evidence="3">DSM 100420</strain>
    </source>
</reference>
<dbReference type="STRING" id="1244108.SAMN05444004_107152"/>
<feature type="transmembrane region" description="Helical" evidence="1">
    <location>
        <begin position="53"/>
        <end position="71"/>
    </location>
</feature>
<keyword evidence="1" id="KW-0812">Transmembrane</keyword>
<protein>
    <submittedName>
        <fullName evidence="2">Uncharacterized protein</fullName>
    </submittedName>
</protein>
<evidence type="ECO:0000313" key="3">
    <source>
        <dbReference type="Proteomes" id="UP000198914"/>
    </source>
</evidence>
<keyword evidence="1" id="KW-0472">Membrane</keyword>
<evidence type="ECO:0000313" key="2">
    <source>
        <dbReference type="EMBL" id="SDZ20572.1"/>
    </source>
</evidence>